<dbReference type="PATRIC" id="fig|273677.3.peg.2558"/>
<dbReference type="EMBL" id="JFYO01000007">
    <property type="protein sequence ID" value="EZP26248.1"/>
    <property type="molecule type" value="Genomic_DNA"/>
</dbReference>
<evidence type="ECO:0000256" key="1">
    <source>
        <dbReference type="SAM" id="Phobius"/>
    </source>
</evidence>
<gene>
    <name evidence="2" type="ORF">BW34_02580</name>
</gene>
<keyword evidence="1" id="KW-1133">Transmembrane helix</keyword>
<dbReference type="RefSeq" id="WP_152540168.1">
    <property type="nucleotide sequence ID" value="NZ_JFYO01000007.1"/>
</dbReference>
<accession>A0A031FNV8</accession>
<feature type="transmembrane region" description="Helical" evidence="1">
    <location>
        <begin position="12"/>
        <end position="31"/>
    </location>
</feature>
<keyword evidence="1" id="KW-0472">Membrane</keyword>
<organism evidence="2 3">
    <name type="scientific">Microbacterium oleivorans</name>
    <dbReference type="NCBI Taxonomy" id="273677"/>
    <lineage>
        <taxon>Bacteria</taxon>
        <taxon>Bacillati</taxon>
        <taxon>Actinomycetota</taxon>
        <taxon>Actinomycetes</taxon>
        <taxon>Micrococcales</taxon>
        <taxon>Microbacteriaceae</taxon>
        <taxon>Microbacterium</taxon>
    </lineage>
</organism>
<dbReference type="Proteomes" id="UP000024001">
    <property type="component" value="Unassembled WGS sequence"/>
</dbReference>
<comment type="caution">
    <text evidence="2">The sequence shown here is derived from an EMBL/GenBank/DDBJ whole genome shotgun (WGS) entry which is preliminary data.</text>
</comment>
<feature type="transmembrane region" description="Helical" evidence="1">
    <location>
        <begin position="82"/>
        <end position="105"/>
    </location>
</feature>
<dbReference type="OrthoDB" id="5377431at2"/>
<reference evidence="2 3" key="1">
    <citation type="submission" date="2014-03" db="EMBL/GenBank/DDBJ databases">
        <title>Draft Genome Sequences of 13 Willow Endophytes.</title>
        <authorList>
            <person name="Gan H.Y."/>
            <person name="Gan H.M."/>
            <person name="Savka M.A."/>
            <person name="Hudson A.O."/>
        </authorList>
    </citation>
    <scope>NUCLEOTIDE SEQUENCE [LARGE SCALE GENOMIC DNA]</scope>
    <source>
        <strain evidence="2 3">RIT293</strain>
    </source>
</reference>
<feature type="transmembrane region" description="Helical" evidence="1">
    <location>
        <begin position="117"/>
        <end position="136"/>
    </location>
</feature>
<sequence>MNETWAFEAVRWLLTPALVTAILIALAQFYNPPTRWTRRIKNDMSIAGGLPDGLEKERWQSSITSQAARLRLYRRAFVGWPLFLKWAGIVYIGISLGGLILWPPLNKPDEPVAFGPADYIFLGQGVLITLFVAITVSSGRSTSGRTPPEIIVRQRVRDHDRRLKKLKRIEKVRASRAATDSSIRPKGSRLGFSTQVDELGAWVRDPGLRALTFYTPIAGSDLAAETRRELAERGIRIPDYPR</sequence>
<proteinExistence type="predicted"/>
<evidence type="ECO:0000313" key="2">
    <source>
        <dbReference type="EMBL" id="EZP26248.1"/>
    </source>
</evidence>
<dbReference type="AlphaFoldDB" id="A0A031FNV8"/>
<protein>
    <submittedName>
        <fullName evidence="2">Uncharacterized protein</fullName>
    </submittedName>
</protein>
<keyword evidence="1" id="KW-0812">Transmembrane</keyword>
<name>A0A031FNV8_9MICO</name>
<evidence type="ECO:0000313" key="3">
    <source>
        <dbReference type="Proteomes" id="UP000024001"/>
    </source>
</evidence>
<keyword evidence="3" id="KW-1185">Reference proteome</keyword>